<evidence type="ECO:0000313" key="4">
    <source>
        <dbReference type="EMBL" id="GFE19110.1"/>
    </source>
</evidence>
<dbReference type="GO" id="GO:0008800">
    <property type="term" value="F:beta-lactamase activity"/>
    <property type="evidence" value="ECO:0007669"/>
    <property type="project" value="InterPro"/>
</dbReference>
<feature type="chain" id="PRO_5024961964" description="Beta-lactamase class A catalytic domain-containing protein" evidence="2">
    <location>
        <begin position="24"/>
        <end position="335"/>
    </location>
</feature>
<accession>A0A640T7F9</accession>
<dbReference type="GO" id="GO:0046677">
    <property type="term" value="P:response to antibiotic"/>
    <property type="evidence" value="ECO:0007669"/>
    <property type="project" value="InterPro"/>
</dbReference>
<evidence type="ECO:0000256" key="2">
    <source>
        <dbReference type="SAM" id="SignalP"/>
    </source>
</evidence>
<feature type="region of interest" description="Disordered" evidence="1">
    <location>
        <begin position="311"/>
        <end position="335"/>
    </location>
</feature>
<dbReference type="PANTHER" id="PTHR35333:SF3">
    <property type="entry name" value="BETA-LACTAMASE-TYPE TRANSPEPTIDASE FOLD CONTAINING PROTEIN"/>
    <property type="match status" value="1"/>
</dbReference>
<organism evidence="4 5">
    <name type="scientific">Streptomyces glebosus</name>
    <dbReference type="NCBI Taxonomy" id="249580"/>
    <lineage>
        <taxon>Bacteria</taxon>
        <taxon>Bacillati</taxon>
        <taxon>Actinomycetota</taxon>
        <taxon>Actinomycetes</taxon>
        <taxon>Kitasatosporales</taxon>
        <taxon>Streptomycetaceae</taxon>
        <taxon>Streptomyces</taxon>
    </lineage>
</organism>
<dbReference type="AlphaFoldDB" id="A0A640T7F9"/>
<dbReference type="EMBL" id="BLIO01000001">
    <property type="protein sequence ID" value="GFE19110.1"/>
    <property type="molecule type" value="Genomic_DNA"/>
</dbReference>
<keyword evidence="2" id="KW-0732">Signal</keyword>
<comment type="caution">
    <text evidence="4">The sequence shown here is derived from an EMBL/GenBank/DDBJ whole genome shotgun (WGS) entry which is preliminary data.</text>
</comment>
<feature type="signal peptide" evidence="2">
    <location>
        <begin position="1"/>
        <end position="23"/>
    </location>
</feature>
<dbReference type="InterPro" id="IPR012338">
    <property type="entry name" value="Beta-lactam/transpept-like"/>
</dbReference>
<dbReference type="PANTHER" id="PTHR35333">
    <property type="entry name" value="BETA-LACTAMASE"/>
    <property type="match status" value="1"/>
</dbReference>
<evidence type="ECO:0000259" key="3">
    <source>
        <dbReference type="Pfam" id="PF13354"/>
    </source>
</evidence>
<feature type="domain" description="Beta-lactamase class A catalytic" evidence="3">
    <location>
        <begin position="118"/>
        <end position="243"/>
    </location>
</feature>
<dbReference type="Pfam" id="PF13354">
    <property type="entry name" value="Beta-lactamase2"/>
    <property type="match status" value="1"/>
</dbReference>
<dbReference type="SUPFAM" id="SSF56601">
    <property type="entry name" value="beta-lactamase/transpeptidase-like"/>
    <property type="match status" value="1"/>
</dbReference>
<sequence length="335" mass="35499">MRWASALSAAAIGAGAVAGPVAAATPSVAAPQRAKAVTSKVECTSSNHKLAKKLAADIAEALASRESMASLSFFDRPTGTSCTSDAAKKYDGASVTKTVILGALLYQKGGTLTEAEDALARKMIIDSDNTAATTLWKQLSDLKDPKKPDPVKIQEFLDKAGMGSTVLDKEGSWGLTQVTANDQARLLRLFTGADDSVLGSRSRSYALELMNQVQSLQRWGATAGAPLDSVVHVKNGWLQRSQNPDVDSFDRGDWKVNSMAALTENGYGSGLVVLTENNRVPEGRPANEGWDYGIETIETVSRAIYRDVYPDAEGYHPSRPTSPASPPAAEPGAAR</sequence>
<protein>
    <recommendedName>
        <fullName evidence="3">Beta-lactamase class A catalytic domain-containing protein</fullName>
    </recommendedName>
</protein>
<proteinExistence type="predicted"/>
<name>A0A640T7F9_9ACTN</name>
<dbReference type="GO" id="GO:0030655">
    <property type="term" value="P:beta-lactam antibiotic catabolic process"/>
    <property type="evidence" value="ECO:0007669"/>
    <property type="project" value="InterPro"/>
</dbReference>
<evidence type="ECO:0000313" key="5">
    <source>
        <dbReference type="Proteomes" id="UP000430079"/>
    </source>
</evidence>
<dbReference type="Proteomes" id="UP000430079">
    <property type="component" value="Unassembled WGS sequence"/>
</dbReference>
<dbReference type="Gene3D" id="3.40.710.10">
    <property type="entry name" value="DD-peptidase/beta-lactamase superfamily"/>
    <property type="match status" value="1"/>
</dbReference>
<dbReference type="InterPro" id="IPR045155">
    <property type="entry name" value="Beta-lactam_cat"/>
</dbReference>
<dbReference type="InterPro" id="IPR000871">
    <property type="entry name" value="Beta-lactam_class-A"/>
</dbReference>
<keyword evidence="5" id="KW-1185">Reference proteome</keyword>
<reference evidence="4 5" key="1">
    <citation type="submission" date="2019-12" db="EMBL/GenBank/DDBJ databases">
        <title>Whole genome shotgun sequence of Streptomyces hygroscopicus subsp. glebosus NBRC 13786.</title>
        <authorList>
            <person name="Ichikawa N."/>
            <person name="Kimura A."/>
            <person name="Kitahashi Y."/>
            <person name="Komaki H."/>
            <person name="Tamura T."/>
        </authorList>
    </citation>
    <scope>NUCLEOTIDE SEQUENCE [LARGE SCALE GENOMIC DNA]</scope>
    <source>
        <strain evidence="4 5">NBRC 13786</strain>
    </source>
</reference>
<evidence type="ECO:0000256" key="1">
    <source>
        <dbReference type="SAM" id="MobiDB-lite"/>
    </source>
</evidence>
<gene>
    <name evidence="4" type="ORF">Sgleb_71570</name>
</gene>